<name>A0A0S4IMJ2_BODSA</name>
<organism evidence="1 2">
    <name type="scientific">Bodo saltans</name>
    <name type="common">Flagellated protozoan</name>
    <dbReference type="NCBI Taxonomy" id="75058"/>
    <lineage>
        <taxon>Eukaryota</taxon>
        <taxon>Discoba</taxon>
        <taxon>Euglenozoa</taxon>
        <taxon>Kinetoplastea</taxon>
        <taxon>Metakinetoplastina</taxon>
        <taxon>Eubodonida</taxon>
        <taxon>Bodonidae</taxon>
        <taxon>Bodo</taxon>
    </lineage>
</organism>
<accession>A0A0S4IMJ2</accession>
<dbReference type="EMBL" id="CYKH01000331">
    <property type="protein sequence ID" value="CUF46731.1"/>
    <property type="molecule type" value="Genomic_DNA"/>
</dbReference>
<reference evidence="2" key="1">
    <citation type="submission" date="2015-09" db="EMBL/GenBank/DDBJ databases">
        <authorList>
            <consortium name="Pathogen Informatics"/>
        </authorList>
    </citation>
    <scope>NUCLEOTIDE SEQUENCE [LARGE SCALE GENOMIC DNA]</scope>
    <source>
        <strain evidence="2">Lake Konstanz</strain>
    </source>
</reference>
<keyword evidence="2" id="KW-1185">Reference proteome</keyword>
<proteinExistence type="predicted"/>
<protein>
    <submittedName>
        <fullName evidence="1">Uncharacterized protein</fullName>
    </submittedName>
</protein>
<dbReference type="VEuPathDB" id="TriTrypDB:BSAL_62760"/>
<dbReference type="Proteomes" id="UP000051952">
    <property type="component" value="Unassembled WGS sequence"/>
</dbReference>
<dbReference type="AlphaFoldDB" id="A0A0S4IMJ2"/>
<sequence length="331" mass="36622">MSLACGLVVTDDNADSKSRYYFLNEALSRAAAALSFAIEGNMSAQWIGEMIDKVNDLVAHSLVEAGCISSSRIGGVMQQLVTVVHDSTAQHHVRVIVALALLDRTNKKAALAIAHGDPDKALAIVNERAALVDSTAEWGSQPQCVGLLTRFTAHRPASAIQAPWPLPRSNYKRERNYARKVSSMESTWTRCSKQWMLFDLASCHDMHVDIEAELLSEIGYIWSNILKVKEAAHRAYRASLLCAHACSPREFISHPWFKRARDSEEAFQHEEALEEKRKKDEADAPFLKELKPELIALKALSANSTPIDAALKYIIATYPGGTPFVEYDAAT</sequence>
<feature type="non-terminal residue" evidence="1">
    <location>
        <position position="331"/>
    </location>
</feature>
<evidence type="ECO:0000313" key="2">
    <source>
        <dbReference type="Proteomes" id="UP000051952"/>
    </source>
</evidence>
<gene>
    <name evidence="1" type="ORF">BSAL_62760</name>
</gene>
<evidence type="ECO:0000313" key="1">
    <source>
        <dbReference type="EMBL" id="CUF46731.1"/>
    </source>
</evidence>